<dbReference type="AlphaFoldDB" id="A0A0D2LCY6"/>
<protein>
    <submittedName>
        <fullName evidence="1">Uncharacterized protein</fullName>
    </submittedName>
</protein>
<name>A0A0D2LCY6_HYPSF</name>
<organism evidence="1 2">
    <name type="scientific">Hypholoma sublateritium (strain FD-334 SS-4)</name>
    <dbReference type="NCBI Taxonomy" id="945553"/>
    <lineage>
        <taxon>Eukaryota</taxon>
        <taxon>Fungi</taxon>
        <taxon>Dikarya</taxon>
        <taxon>Basidiomycota</taxon>
        <taxon>Agaricomycotina</taxon>
        <taxon>Agaricomycetes</taxon>
        <taxon>Agaricomycetidae</taxon>
        <taxon>Agaricales</taxon>
        <taxon>Agaricineae</taxon>
        <taxon>Strophariaceae</taxon>
        <taxon>Hypholoma</taxon>
    </lineage>
</organism>
<reference evidence="2" key="1">
    <citation type="submission" date="2014-04" db="EMBL/GenBank/DDBJ databases">
        <title>Evolutionary Origins and Diversification of the Mycorrhizal Mutualists.</title>
        <authorList>
            <consortium name="DOE Joint Genome Institute"/>
            <consortium name="Mycorrhizal Genomics Consortium"/>
            <person name="Kohler A."/>
            <person name="Kuo A."/>
            <person name="Nagy L.G."/>
            <person name="Floudas D."/>
            <person name="Copeland A."/>
            <person name="Barry K.W."/>
            <person name="Cichocki N."/>
            <person name="Veneault-Fourrey C."/>
            <person name="LaButti K."/>
            <person name="Lindquist E.A."/>
            <person name="Lipzen A."/>
            <person name="Lundell T."/>
            <person name="Morin E."/>
            <person name="Murat C."/>
            <person name="Riley R."/>
            <person name="Ohm R."/>
            <person name="Sun H."/>
            <person name="Tunlid A."/>
            <person name="Henrissat B."/>
            <person name="Grigoriev I.V."/>
            <person name="Hibbett D.S."/>
            <person name="Martin F."/>
        </authorList>
    </citation>
    <scope>NUCLEOTIDE SEQUENCE [LARGE SCALE GENOMIC DNA]</scope>
    <source>
        <strain evidence="2">FD-334 SS-4</strain>
    </source>
</reference>
<gene>
    <name evidence="1" type="ORF">HYPSUDRAFT_65119</name>
</gene>
<sequence>MCVFPPSAIRPSRPFPLPAVPRPAQPTHRPQATHSIAVVVADCTAHAPATAADHTLCDLSN</sequence>
<accession>A0A0D2LCY6</accession>
<keyword evidence="2" id="KW-1185">Reference proteome</keyword>
<dbReference type="Proteomes" id="UP000054270">
    <property type="component" value="Unassembled WGS sequence"/>
</dbReference>
<evidence type="ECO:0000313" key="1">
    <source>
        <dbReference type="EMBL" id="KJA25177.1"/>
    </source>
</evidence>
<dbReference type="EMBL" id="KN817533">
    <property type="protein sequence ID" value="KJA25177.1"/>
    <property type="molecule type" value="Genomic_DNA"/>
</dbReference>
<proteinExistence type="predicted"/>
<evidence type="ECO:0000313" key="2">
    <source>
        <dbReference type="Proteomes" id="UP000054270"/>
    </source>
</evidence>